<dbReference type="PROSITE" id="PS51462">
    <property type="entry name" value="NUDIX"/>
    <property type="match status" value="1"/>
</dbReference>
<protein>
    <submittedName>
        <fullName evidence="5">NUDIX domain-containing protein</fullName>
    </submittedName>
</protein>
<dbReference type="Proteomes" id="UP000586722">
    <property type="component" value="Unassembled WGS sequence"/>
</dbReference>
<sequence length="172" mass="19256">MRNGSLTYLDPVVTSHTLPWRLWRAVRNLFARPARLQIAALCLRVHEGRREVLLVASRGTGRWILPKGWPLLDAASHRTAKVEAFEEAGVIGKVSKTPYARVRSSKGLDSGLRVATDVLVYVVHAEAQASDYPEQGQREIRWLPVEEAISLADEPEIVDLLRRLAGDVTIWS</sequence>
<dbReference type="AlphaFoldDB" id="A0A7X5F1T3"/>
<dbReference type="PANTHER" id="PTHR12629">
    <property type="entry name" value="DIPHOSPHOINOSITOL POLYPHOSPHATE PHOSPHOHYDROLASE"/>
    <property type="match status" value="1"/>
</dbReference>
<dbReference type="GO" id="GO:0034432">
    <property type="term" value="F:bis(5'-adenosyl)-pentaphosphatase activity"/>
    <property type="evidence" value="ECO:0007669"/>
    <property type="project" value="TreeGrafter"/>
</dbReference>
<dbReference type="GO" id="GO:0008486">
    <property type="term" value="F:diphosphoinositol-polyphosphate diphosphatase activity"/>
    <property type="evidence" value="ECO:0007669"/>
    <property type="project" value="TreeGrafter"/>
</dbReference>
<evidence type="ECO:0000313" key="5">
    <source>
        <dbReference type="EMBL" id="NBN78133.1"/>
    </source>
</evidence>
<dbReference type="GO" id="GO:0000298">
    <property type="term" value="F:endopolyphosphatase activity"/>
    <property type="evidence" value="ECO:0007669"/>
    <property type="project" value="TreeGrafter"/>
</dbReference>
<name>A0A7X5F1T3_9HYPH</name>
<evidence type="ECO:0000256" key="1">
    <source>
        <dbReference type="ARBA" id="ARBA00001946"/>
    </source>
</evidence>
<dbReference type="GO" id="GO:0005737">
    <property type="term" value="C:cytoplasm"/>
    <property type="evidence" value="ECO:0007669"/>
    <property type="project" value="TreeGrafter"/>
</dbReference>
<dbReference type="CDD" id="cd04666">
    <property type="entry name" value="NUDIX_DIPP2_like_Nudt4"/>
    <property type="match status" value="1"/>
</dbReference>
<dbReference type="InterPro" id="IPR047198">
    <property type="entry name" value="DDP-like_NUDIX"/>
</dbReference>
<organism evidence="5 6">
    <name type="scientific">Pannonibacter tanglangensis</name>
    <dbReference type="NCBI Taxonomy" id="2750084"/>
    <lineage>
        <taxon>Bacteria</taxon>
        <taxon>Pseudomonadati</taxon>
        <taxon>Pseudomonadota</taxon>
        <taxon>Alphaproteobacteria</taxon>
        <taxon>Hyphomicrobiales</taxon>
        <taxon>Stappiaceae</taxon>
        <taxon>Pannonibacter</taxon>
    </lineage>
</organism>
<accession>A0A7X5F1T3</accession>
<keyword evidence="3" id="KW-0378">Hydrolase</keyword>
<dbReference type="EMBL" id="JAABLQ010000001">
    <property type="protein sequence ID" value="NBN78133.1"/>
    <property type="molecule type" value="Genomic_DNA"/>
</dbReference>
<dbReference type="InterPro" id="IPR000086">
    <property type="entry name" value="NUDIX_hydrolase_dom"/>
</dbReference>
<evidence type="ECO:0000256" key="2">
    <source>
        <dbReference type="ARBA" id="ARBA00022723"/>
    </source>
</evidence>
<dbReference type="GO" id="GO:0034431">
    <property type="term" value="F:bis(5'-adenosyl)-hexaphosphatase activity"/>
    <property type="evidence" value="ECO:0007669"/>
    <property type="project" value="TreeGrafter"/>
</dbReference>
<dbReference type="Pfam" id="PF00293">
    <property type="entry name" value="NUDIX"/>
    <property type="match status" value="1"/>
</dbReference>
<evidence type="ECO:0000256" key="4">
    <source>
        <dbReference type="ARBA" id="ARBA00022842"/>
    </source>
</evidence>
<dbReference type="PANTHER" id="PTHR12629:SF0">
    <property type="entry name" value="DIPHOSPHOINOSITOL-POLYPHOSPHATE DIPHOSPHATASE"/>
    <property type="match status" value="1"/>
</dbReference>
<keyword evidence="4" id="KW-0460">Magnesium</keyword>
<dbReference type="GO" id="GO:1901907">
    <property type="term" value="P:diadenosine pentaphosphate catabolic process"/>
    <property type="evidence" value="ECO:0007669"/>
    <property type="project" value="TreeGrafter"/>
</dbReference>
<dbReference type="RefSeq" id="WP_161673454.1">
    <property type="nucleotide sequence ID" value="NZ_JAABLP010000001.1"/>
</dbReference>
<proteinExistence type="predicted"/>
<comment type="caution">
    <text evidence="5">The sequence shown here is derived from an EMBL/GenBank/DDBJ whole genome shotgun (WGS) entry which is preliminary data.</text>
</comment>
<comment type="cofactor">
    <cofactor evidence="1">
        <name>Mg(2+)</name>
        <dbReference type="ChEBI" id="CHEBI:18420"/>
    </cofactor>
</comment>
<gene>
    <name evidence="5" type="ORF">GWI72_07630</name>
</gene>
<dbReference type="InterPro" id="IPR015797">
    <property type="entry name" value="NUDIX_hydrolase-like_dom_sf"/>
</dbReference>
<evidence type="ECO:0000256" key="3">
    <source>
        <dbReference type="ARBA" id="ARBA00022801"/>
    </source>
</evidence>
<keyword evidence="2" id="KW-0479">Metal-binding</keyword>
<dbReference type="GO" id="GO:0046872">
    <property type="term" value="F:metal ion binding"/>
    <property type="evidence" value="ECO:0007669"/>
    <property type="project" value="UniProtKB-KW"/>
</dbReference>
<dbReference type="GO" id="GO:1901909">
    <property type="term" value="P:diadenosine hexaphosphate catabolic process"/>
    <property type="evidence" value="ECO:0007669"/>
    <property type="project" value="TreeGrafter"/>
</dbReference>
<dbReference type="GO" id="GO:0071543">
    <property type="term" value="P:diphosphoinositol polyphosphate metabolic process"/>
    <property type="evidence" value="ECO:0007669"/>
    <property type="project" value="TreeGrafter"/>
</dbReference>
<dbReference type="SUPFAM" id="SSF55811">
    <property type="entry name" value="Nudix"/>
    <property type="match status" value="1"/>
</dbReference>
<evidence type="ECO:0000313" key="6">
    <source>
        <dbReference type="Proteomes" id="UP000586722"/>
    </source>
</evidence>
<keyword evidence="6" id="KW-1185">Reference proteome</keyword>
<dbReference type="GO" id="GO:1901911">
    <property type="term" value="P:adenosine 5'-(hexahydrogen pentaphosphate) catabolic process"/>
    <property type="evidence" value="ECO:0007669"/>
    <property type="project" value="TreeGrafter"/>
</dbReference>
<dbReference type="Gene3D" id="3.90.79.10">
    <property type="entry name" value="Nucleoside Triphosphate Pyrophosphohydrolase"/>
    <property type="match status" value="1"/>
</dbReference>
<reference evidence="6" key="1">
    <citation type="submission" date="2020-01" db="EMBL/GenBank/DDBJ databases">
        <authorList>
            <person name="Fang Y."/>
            <person name="Sun R."/>
            <person name="Nie L."/>
            <person name="He J."/>
            <person name="Hao L."/>
            <person name="Wang L."/>
            <person name="Su S."/>
            <person name="Lv E."/>
            <person name="Zhang Z."/>
            <person name="Xie R."/>
            <person name="Liu H."/>
        </authorList>
    </citation>
    <scope>NUCLEOTIDE SEQUENCE [LARGE SCALE GENOMIC DNA]</scope>
    <source>
        <strain evidence="6">XCT-53</strain>
    </source>
</reference>